<dbReference type="Proteomes" id="UP001469553">
    <property type="component" value="Unassembled WGS sequence"/>
</dbReference>
<protein>
    <submittedName>
        <fullName evidence="2">Uncharacterized protein</fullName>
    </submittedName>
</protein>
<dbReference type="EMBL" id="JAHRIP010051218">
    <property type="protein sequence ID" value="MEQ2301086.1"/>
    <property type="molecule type" value="Genomic_DNA"/>
</dbReference>
<comment type="caution">
    <text evidence="2">The sequence shown here is derived from an EMBL/GenBank/DDBJ whole genome shotgun (WGS) entry which is preliminary data.</text>
</comment>
<feature type="compositionally biased region" description="Polar residues" evidence="1">
    <location>
        <begin position="88"/>
        <end position="99"/>
    </location>
</feature>
<evidence type="ECO:0000313" key="2">
    <source>
        <dbReference type="EMBL" id="MEQ2301086.1"/>
    </source>
</evidence>
<evidence type="ECO:0000313" key="3">
    <source>
        <dbReference type="Proteomes" id="UP001469553"/>
    </source>
</evidence>
<gene>
    <name evidence="2" type="ORF">AMECASPLE_032376</name>
</gene>
<feature type="compositionally biased region" description="Basic and acidic residues" evidence="1">
    <location>
        <begin position="78"/>
        <end position="87"/>
    </location>
</feature>
<name>A0ABV0Z550_9TELE</name>
<organism evidence="2 3">
    <name type="scientific">Ameca splendens</name>
    <dbReference type="NCBI Taxonomy" id="208324"/>
    <lineage>
        <taxon>Eukaryota</taxon>
        <taxon>Metazoa</taxon>
        <taxon>Chordata</taxon>
        <taxon>Craniata</taxon>
        <taxon>Vertebrata</taxon>
        <taxon>Euteleostomi</taxon>
        <taxon>Actinopterygii</taxon>
        <taxon>Neopterygii</taxon>
        <taxon>Teleostei</taxon>
        <taxon>Neoteleostei</taxon>
        <taxon>Acanthomorphata</taxon>
        <taxon>Ovalentaria</taxon>
        <taxon>Atherinomorphae</taxon>
        <taxon>Cyprinodontiformes</taxon>
        <taxon>Goodeidae</taxon>
        <taxon>Ameca</taxon>
    </lineage>
</organism>
<reference evidence="2 3" key="1">
    <citation type="submission" date="2021-06" db="EMBL/GenBank/DDBJ databases">
        <authorList>
            <person name="Palmer J.M."/>
        </authorList>
    </citation>
    <scope>NUCLEOTIDE SEQUENCE [LARGE SCALE GENOMIC DNA]</scope>
    <source>
        <strain evidence="2 3">AS_MEX2019</strain>
        <tissue evidence="2">Muscle</tissue>
    </source>
</reference>
<feature type="region of interest" description="Disordered" evidence="1">
    <location>
        <begin position="34"/>
        <end position="107"/>
    </location>
</feature>
<keyword evidence="3" id="KW-1185">Reference proteome</keyword>
<evidence type="ECO:0000256" key="1">
    <source>
        <dbReference type="SAM" id="MobiDB-lite"/>
    </source>
</evidence>
<sequence length="107" mass="11740">MTCGLHWDPEIPKCFMFALITQSCKQAKHQPKTCFSSHARITEQTSRPKGPESDMEGATPQTAADLHVTDLLVPSEPYRGHSSDRSPQHLSWTGPSSSPAGDVGKFF</sequence>
<accession>A0ABV0Z550</accession>
<proteinExistence type="predicted"/>